<dbReference type="Pfam" id="PF00593">
    <property type="entry name" value="TonB_dep_Rec_b-barrel"/>
    <property type="match status" value="1"/>
</dbReference>
<dbReference type="PROSITE" id="PS52016">
    <property type="entry name" value="TONB_DEPENDENT_REC_3"/>
    <property type="match status" value="1"/>
</dbReference>
<name>A0A562PNR9_9BURK</name>
<proteinExistence type="inferred from homology"/>
<evidence type="ECO:0000256" key="2">
    <source>
        <dbReference type="ARBA" id="ARBA00009810"/>
    </source>
</evidence>
<evidence type="ECO:0000313" key="21">
    <source>
        <dbReference type="Proteomes" id="UP000315112"/>
    </source>
</evidence>
<evidence type="ECO:0000256" key="1">
    <source>
        <dbReference type="ARBA" id="ARBA00004571"/>
    </source>
</evidence>
<evidence type="ECO:0000256" key="11">
    <source>
        <dbReference type="ARBA" id="ARBA00023136"/>
    </source>
</evidence>
<evidence type="ECO:0000256" key="14">
    <source>
        <dbReference type="PROSITE-ProRule" id="PRU01360"/>
    </source>
</evidence>
<dbReference type="GO" id="GO:0015344">
    <property type="term" value="F:siderophore uptake transmembrane transporter activity"/>
    <property type="evidence" value="ECO:0007669"/>
    <property type="project" value="TreeGrafter"/>
</dbReference>
<feature type="compositionally biased region" description="Low complexity" evidence="16">
    <location>
        <begin position="25"/>
        <end position="75"/>
    </location>
</feature>
<dbReference type="Proteomes" id="UP000315112">
    <property type="component" value="Unassembled WGS sequence"/>
</dbReference>
<dbReference type="AlphaFoldDB" id="A0A562PNR9"/>
<keyword evidence="13 14" id="KW-0998">Cell outer membrane</keyword>
<evidence type="ECO:0000259" key="19">
    <source>
        <dbReference type="Pfam" id="PF07715"/>
    </source>
</evidence>
<protein>
    <submittedName>
        <fullName evidence="20">Outer membrane receptor protein involved in Fe transport</fullName>
    </submittedName>
</protein>
<dbReference type="InterPro" id="IPR039426">
    <property type="entry name" value="TonB-dep_rcpt-like"/>
</dbReference>
<keyword evidence="10 15" id="KW-0798">TonB box</keyword>
<dbReference type="GO" id="GO:0009279">
    <property type="term" value="C:cell outer membrane"/>
    <property type="evidence" value="ECO:0007669"/>
    <property type="project" value="UniProtKB-SubCell"/>
</dbReference>
<organism evidence="20 21">
    <name type="scientific">Pseudoduganella flava</name>
    <dbReference type="NCBI Taxonomy" id="871742"/>
    <lineage>
        <taxon>Bacteria</taxon>
        <taxon>Pseudomonadati</taxon>
        <taxon>Pseudomonadota</taxon>
        <taxon>Betaproteobacteria</taxon>
        <taxon>Burkholderiales</taxon>
        <taxon>Oxalobacteraceae</taxon>
        <taxon>Telluria group</taxon>
        <taxon>Pseudoduganella</taxon>
    </lineage>
</organism>
<feature type="region of interest" description="Disordered" evidence="16">
    <location>
        <begin position="25"/>
        <end position="90"/>
    </location>
</feature>
<feature type="domain" description="TonB-dependent receptor plug" evidence="19">
    <location>
        <begin position="115"/>
        <end position="226"/>
    </location>
</feature>
<dbReference type="InterPro" id="IPR037066">
    <property type="entry name" value="Plug_dom_sf"/>
</dbReference>
<accession>A0A562PNR9</accession>
<evidence type="ECO:0000256" key="7">
    <source>
        <dbReference type="ARBA" id="ARBA00022729"/>
    </source>
</evidence>
<keyword evidence="9" id="KW-0406">Ion transport</keyword>
<evidence type="ECO:0000256" key="15">
    <source>
        <dbReference type="RuleBase" id="RU003357"/>
    </source>
</evidence>
<keyword evidence="11 14" id="KW-0472">Membrane</keyword>
<keyword evidence="5" id="KW-0410">Iron transport</keyword>
<dbReference type="Gene3D" id="2.170.130.10">
    <property type="entry name" value="TonB-dependent receptor, plug domain"/>
    <property type="match status" value="1"/>
</dbReference>
<dbReference type="PANTHER" id="PTHR32552:SF89">
    <property type="entry name" value="CATECHOLATE SIDEROPHORE RECEPTOR FIU"/>
    <property type="match status" value="1"/>
</dbReference>
<dbReference type="InterPro" id="IPR036942">
    <property type="entry name" value="Beta-barrel_TonB_sf"/>
</dbReference>
<evidence type="ECO:0000256" key="9">
    <source>
        <dbReference type="ARBA" id="ARBA00023065"/>
    </source>
</evidence>
<evidence type="ECO:0000256" key="6">
    <source>
        <dbReference type="ARBA" id="ARBA00022692"/>
    </source>
</evidence>
<evidence type="ECO:0000256" key="3">
    <source>
        <dbReference type="ARBA" id="ARBA00022448"/>
    </source>
</evidence>
<evidence type="ECO:0000256" key="13">
    <source>
        <dbReference type="ARBA" id="ARBA00023237"/>
    </source>
</evidence>
<evidence type="ECO:0000259" key="18">
    <source>
        <dbReference type="Pfam" id="PF00593"/>
    </source>
</evidence>
<evidence type="ECO:0000256" key="10">
    <source>
        <dbReference type="ARBA" id="ARBA00023077"/>
    </source>
</evidence>
<keyword evidence="3 14" id="KW-0813">Transport</keyword>
<keyword evidence="4 14" id="KW-1134">Transmembrane beta strand</keyword>
<comment type="similarity">
    <text evidence="2 14 15">Belongs to the TonB-dependent receptor family.</text>
</comment>
<dbReference type="PANTHER" id="PTHR32552">
    <property type="entry name" value="FERRICHROME IRON RECEPTOR-RELATED"/>
    <property type="match status" value="1"/>
</dbReference>
<dbReference type="Gene3D" id="2.40.170.20">
    <property type="entry name" value="TonB-dependent receptor, beta-barrel domain"/>
    <property type="match status" value="1"/>
</dbReference>
<comment type="subcellular location">
    <subcellularLocation>
        <location evidence="1 14">Cell outer membrane</location>
        <topology evidence="1 14">Multi-pass membrane protein</topology>
    </subcellularLocation>
</comment>
<feature type="compositionally biased region" description="Gly residues" evidence="16">
    <location>
        <begin position="76"/>
        <end position="86"/>
    </location>
</feature>
<evidence type="ECO:0000256" key="12">
    <source>
        <dbReference type="ARBA" id="ARBA00023170"/>
    </source>
</evidence>
<evidence type="ECO:0000256" key="16">
    <source>
        <dbReference type="SAM" id="MobiDB-lite"/>
    </source>
</evidence>
<feature type="signal peptide" evidence="17">
    <location>
        <begin position="1"/>
        <end position="26"/>
    </location>
</feature>
<evidence type="ECO:0000313" key="20">
    <source>
        <dbReference type="EMBL" id="TWI46067.1"/>
    </source>
</evidence>
<evidence type="ECO:0000256" key="4">
    <source>
        <dbReference type="ARBA" id="ARBA00022452"/>
    </source>
</evidence>
<keyword evidence="6 14" id="KW-0812">Transmembrane</keyword>
<feature type="domain" description="TonB-dependent receptor-like beta-barrel" evidence="18">
    <location>
        <begin position="528"/>
        <end position="827"/>
    </location>
</feature>
<dbReference type="SUPFAM" id="SSF56935">
    <property type="entry name" value="Porins"/>
    <property type="match status" value="1"/>
</dbReference>
<keyword evidence="7 17" id="KW-0732">Signal</keyword>
<feature type="chain" id="PRO_5021699062" evidence="17">
    <location>
        <begin position="27"/>
        <end position="866"/>
    </location>
</feature>
<keyword evidence="8" id="KW-0408">Iron</keyword>
<dbReference type="InterPro" id="IPR000531">
    <property type="entry name" value="Beta-barrel_TonB"/>
</dbReference>
<evidence type="ECO:0000256" key="8">
    <source>
        <dbReference type="ARBA" id="ARBA00023004"/>
    </source>
</evidence>
<evidence type="ECO:0000256" key="17">
    <source>
        <dbReference type="SAM" id="SignalP"/>
    </source>
</evidence>
<reference evidence="20 21" key="1">
    <citation type="journal article" date="2015" name="Stand. Genomic Sci.">
        <title>Genomic Encyclopedia of Bacterial and Archaeal Type Strains, Phase III: the genomes of soil and plant-associated and newly described type strains.</title>
        <authorList>
            <person name="Whitman W.B."/>
            <person name="Woyke T."/>
            <person name="Klenk H.P."/>
            <person name="Zhou Y."/>
            <person name="Lilburn T.G."/>
            <person name="Beck B.J."/>
            <person name="De Vos P."/>
            <person name="Vandamme P."/>
            <person name="Eisen J.A."/>
            <person name="Garrity G."/>
            <person name="Hugenholtz P."/>
            <person name="Kyrpides N.C."/>
        </authorList>
    </citation>
    <scope>NUCLEOTIDE SEQUENCE [LARGE SCALE GENOMIC DNA]</scope>
    <source>
        <strain evidence="20 21">CGMCC 1.10685</strain>
    </source>
</reference>
<gene>
    <name evidence="20" type="ORF">IP92_03500</name>
</gene>
<comment type="caution">
    <text evidence="20">The sequence shown here is derived from an EMBL/GenBank/DDBJ whole genome shotgun (WGS) entry which is preliminary data.</text>
</comment>
<dbReference type="Pfam" id="PF07715">
    <property type="entry name" value="Plug"/>
    <property type="match status" value="1"/>
</dbReference>
<dbReference type="EMBL" id="VLKW01000006">
    <property type="protein sequence ID" value="TWI46067.1"/>
    <property type="molecule type" value="Genomic_DNA"/>
</dbReference>
<sequence>MKNRFLMSSISLAILTLAHQASHAQAAQETTATPQQAPAVPQDAQATVPATPQQTPAAPQDATAAAPAAQDSAGASGAGAQGGGQTGAQAATSNAVQNEIQQVVVTGVATGGVRKLDSAFSITTASEEQLKQASPSSTADILKLVPGVYAEATGGQSGANIEVRGFPSGSDSPFVSVQLMGNPIYPVPTLSFFEGSSAFRLDDTVERVEVLRGGPSTIFSSGQPGATMNFILKKGTDTPEGSIRFSTGTGELRRVDVYYGGKIADNWYGTIGGFYRNTNGVRDAGFPADKGGQITATLTRKLDQGEVTFYARRTDDKNAFYTGVPLISSNEGRTISEFPGFDPLTGTLMSGEMRRFTVEAGPGRTLNYDLGDGRGLKSTVFGIDFAQTISGWNVSNKFNYFDGDLNTVAMFTGNNPLSMSAYNANALATYGAGATRATARYLDGTPVAADQQVVQAGLWAVEKQLQSATDEIRVSREWMKDNTVTIGGYFANYSSDDVWYLGNSHLMTAVPNARLIDVRLDNGVIVSNQGKEGPVNYAPVATYDGSNTALFIANEWKVNDRIKVDGGVRRERQKLDATVSNLTTIDADNNPLTVYNNNTSTPTGSNTALHRTDSATSFTVGGNFKLARDASIFARANKGHTFVAFDDLRNAGTQAKVDDRSILPTPSIKQFEVGFKTATPLYSAYINYFHTEFDGIAFQQILADGTILNRVSGSKGNGVEFELGLRPIRDLTLTLTGDWQDSEYKDNPDTAGKRVQRQPKLQYRFTPSYRIPIGDNELKLYGTFTYIGDRWADQLNQQYLPSYKTYDLGAVFRIGEKIEFRVSGNNLSNELGLTEGNSRLTTGGTGPINARPLFGRTWEASVMYRF</sequence>
<dbReference type="InterPro" id="IPR012910">
    <property type="entry name" value="Plug_dom"/>
</dbReference>
<evidence type="ECO:0000256" key="5">
    <source>
        <dbReference type="ARBA" id="ARBA00022496"/>
    </source>
</evidence>
<keyword evidence="12 20" id="KW-0675">Receptor</keyword>